<name>A0ABY8CD19_9ARCH</name>
<gene>
    <name evidence="10" type="primary">tyrS</name>
    <name evidence="10" type="ORF">SVXNc_0085</name>
</gene>
<evidence type="ECO:0000256" key="2">
    <source>
        <dbReference type="ARBA" id="ARBA00022598"/>
    </source>
</evidence>
<dbReference type="Gene3D" id="1.10.240.10">
    <property type="entry name" value="Tyrosyl-Transfer RNA Synthetase"/>
    <property type="match status" value="1"/>
</dbReference>
<dbReference type="RefSeq" id="WP_347721989.1">
    <property type="nucleotide sequence ID" value="NZ_CP104395.1"/>
</dbReference>
<dbReference type="EC" id="6.1.1.1" evidence="1 8"/>
<evidence type="ECO:0000256" key="4">
    <source>
        <dbReference type="ARBA" id="ARBA00022840"/>
    </source>
</evidence>
<proteinExistence type="inferred from homology"/>
<dbReference type="InterPro" id="IPR050489">
    <property type="entry name" value="Tyr-tRNA_synthase"/>
</dbReference>
<dbReference type="NCBIfam" id="NF006330">
    <property type="entry name" value="PRK08560.1"/>
    <property type="match status" value="1"/>
</dbReference>
<comment type="catalytic activity">
    <reaction evidence="7">
        <text>tRNA(Tyr) + L-tyrosine + ATP = L-tyrosyl-tRNA(Tyr) + AMP + diphosphate + H(+)</text>
        <dbReference type="Rhea" id="RHEA:10220"/>
        <dbReference type="Rhea" id="RHEA-COMP:9706"/>
        <dbReference type="Rhea" id="RHEA-COMP:9707"/>
        <dbReference type="ChEBI" id="CHEBI:15378"/>
        <dbReference type="ChEBI" id="CHEBI:30616"/>
        <dbReference type="ChEBI" id="CHEBI:33019"/>
        <dbReference type="ChEBI" id="CHEBI:58315"/>
        <dbReference type="ChEBI" id="CHEBI:78442"/>
        <dbReference type="ChEBI" id="CHEBI:78536"/>
        <dbReference type="ChEBI" id="CHEBI:456215"/>
        <dbReference type="EC" id="6.1.1.1"/>
    </reaction>
</comment>
<dbReference type="PRINTS" id="PR01040">
    <property type="entry name" value="TRNASYNTHTYR"/>
</dbReference>
<evidence type="ECO:0000313" key="10">
    <source>
        <dbReference type="EMBL" id="WEL19117.1"/>
    </source>
</evidence>
<dbReference type="InterPro" id="IPR023617">
    <property type="entry name" value="Tyr-tRNA-ligase_arc/euk-type"/>
</dbReference>
<evidence type="ECO:0000313" key="11">
    <source>
        <dbReference type="Proteomes" id="UP001218034"/>
    </source>
</evidence>
<evidence type="ECO:0000256" key="8">
    <source>
        <dbReference type="NCBIfam" id="TIGR00234"/>
    </source>
</evidence>
<dbReference type="NCBIfam" id="TIGR00234">
    <property type="entry name" value="tyrS"/>
    <property type="match status" value="1"/>
</dbReference>
<keyword evidence="3 9" id="KW-0547">Nucleotide-binding</keyword>
<evidence type="ECO:0000256" key="6">
    <source>
        <dbReference type="ARBA" id="ARBA00023146"/>
    </source>
</evidence>
<accession>A0ABY8CD19</accession>
<evidence type="ECO:0000256" key="3">
    <source>
        <dbReference type="ARBA" id="ARBA00022741"/>
    </source>
</evidence>
<keyword evidence="4 9" id="KW-0067">ATP-binding</keyword>
<dbReference type="Proteomes" id="UP001218034">
    <property type="component" value="Chromosome"/>
</dbReference>
<dbReference type="PIRSF" id="PIRSF006588">
    <property type="entry name" value="TyrRS_arch_euk"/>
    <property type="match status" value="1"/>
</dbReference>
<dbReference type="InterPro" id="IPR002307">
    <property type="entry name" value="Tyr-tRNA-ligase"/>
</dbReference>
<evidence type="ECO:0000256" key="1">
    <source>
        <dbReference type="ARBA" id="ARBA00013160"/>
    </source>
</evidence>
<dbReference type="SUPFAM" id="SSF52374">
    <property type="entry name" value="Nucleotidylyl transferase"/>
    <property type="match status" value="1"/>
</dbReference>
<evidence type="ECO:0000256" key="5">
    <source>
        <dbReference type="ARBA" id="ARBA00022917"/>
    </source>
</evidence>
<dbReference type="Gene3D" id="3.40.50.620">
    <property type="entry name" value="HUPs"/>
    <property type="match status" value="1"/>
</dbReference>
<dbReference type="GeneID" id="90589520"/>
<sequence length="339" mass="38987">MDTEERKQLVLRNTTEIVTEQELDEVLEKESPNTYVGYETSGPVHLGHWASIRKLSDLQKAGFNVKVLFADLHTYLNKKGEEDWIQAMTEYWEATFEACGLEAEFIRGREFQEKTEYFHDVLDLATSTTINRGQRSMSEVASGDEDSRAVSQIIYPLMQALDIEYLDVDLAMGATDQRKIHMLAREALPKIGYRKPTCLHHPLVVSLQGTEKMSSSKPKTMFPLHAAEETVKERIKDAYCPAEELEENPVLQISRFHIFGDDEELKIERPEKYGGNLEYSEFENLQADFESGELHPQDLKNAVAEHIAAKLKPVRKKFKENPELLKPLEDLEVEMPEYY</sequence>
<keyword evidence="11" id="KW-1185">Reference proteome</keyword>
<dbReference type="EMBL" id="CP104395">
    <property type="protein sequence ID" value="WEL19117.1"/>
    <property type="molecule type" value="Genomic_DNA"/>
</dbReference>
<keyword evidence="5 9" id="KW-0648">Protein biosynthesis</keyword>
<dbReference type="InterPro" id="IPR014729">
    <property type="entry name" value="Rossmann-like_a/b/a_fold"/>
</dbReference>
<dbReference type="Pfam" id="PF00579">
    <property type="entry name" value="tRNA-synt_1b"/>
    <property type="match status" value="1"/>
</dbReference>
<evidence type="ECO:0000256" key="9">
    <source>
        <dbReference type="RuleBase" id="RU363036"/>
    </source>
</evidence>
<keyword evidence="6 9" id="KW-0030">Aminoacyl-tRNA synthetase</keyword>
<comment type="similarity">
    <text evidence="9">Belongs to the class-I aminoacyl-tRNA synthetase family.</text>
</comment>
<reference evidence="10 11" key="1">
    <citation type="submission" date="2022-09" db="EMBL/GenBank/DDBJ databases">
        <title>Xylan utilization by haloarchaea-nanohaloarchaea associations.</title>
        <authorList>
            <person name="Yakimov M."/>
        </authorList>
    </citation>
    <scope>NUCLEOTIDE SEQUENCE [LARGE SCALE GENOMIC DNA]</scope>
    <source>
        <strain evidence="10 11">SVXNc</strain>
    </source>
</reference>
<evidence type="ECO:0000256" key="7">
    <source>
        <dbReference type="ARBA" id="ARBA00048248"/>
    </source>
</evidence>
<dbReference type="PANTHER" id="PTHR46264:SF4">
    <property type="entry name" value="TYROSINE--TRNA LIGASE, CYTOPLASMIC"/>
    <property type="match status" value="1"/>
</dbReference>
<protein>
    <recommendedName>
        <fullName evidence="1 8">Tyrosine--tRNA ligase</fullName>
        <ecNumber evidence="1 8">6.1.1.1</ecNumber>
    </recommendedName>
</protein>
<dbReference type="PANTHER" id="PTHR46264">
    <property type="entry name" value="TYROSINE-TRNA LIGASE"/>
    <property type="match status" value="1"/>
</dbReference>
<dbReference type="InterPro" id="IPR002305">
    <property type="entry name" value="aa-tRNA-synth_Ic"/>
</dbReference>
<keyword evidence="2 9" id="KW-0436">Ligase</keyword>
<organism evidence="10 11">
    <name type="scientific">Candidatus Nanohalococcus occultus</name>
    <dbReference type="NCBI Taxonomy" id="2978047"/>
    <lineage>
        <taxon>Archaea</taxon>
        <taxon>Candidatus Nanohalarchaeota</taxon>
        <taxon>Candidatus Nanohalarchaeota incertae sedis</taxon>
        <taxon>Candidatus Nanohalococcus</taxon>
    </lineage>
</organism>
<dbReference type="GO" id="GO:0004828">
    <property type="term" value="F:serine-tRNA ligase activity"/>
    <property type="evidence" value="ECO:0007669"/>
    <property type="project" value="UniProtKB-EC"/>
</dbReference>